<dbReference type="InterPro" id="IPR012675">
    <property type="entry name" value="Beta-grasp_dom_sf"/>
</dbReference>
<dbReference type="InterPro" id="IPR006058">
    <property type="entry name" value="2Fe2S_fd_BS"/>
</dbReference>
<sequence length="182" mass="19575">MSQSEKHDIILVVNGTKQAVSVESRSLLCDVLRRDLGLVGVHTGCEHGVCGACTVRIDGKSARSCITLAVQVDGSRVDTVEGLANGTALHPVQEAFWRCNGLQCGFCTPGMLMRVTEFLETNSNPTREEAREAIASNLCRCTGYQHIVDSVMEAAGRLRGEEWSAKAGVPASELRNAAKETQ</sequence>
<dbReference type="InterPro" id="IPR051452">
    <property type="entry name" value="Diverse_Oxidoreductases"/>
</dbReference>
<keyword evidence="1" id="KW-0001">2Fe-2S</keyword>
<evidence type="ECO:0000256" key="5">
    <source>
        <dbReference type="ARBA" id="ARBA00023014"/>
    </source>
</evidence>
<keyword evidence="3" id="KW-0560">Oxidoreductase</keyword>
<dbReference type="InterPro" id="IPR036884">
    <property type="entry name" value="2Fe-2S-bd_dom_sf"/>
</dbReference>
<organism evidence="7 8">
    <name type="scientific">Variovorax robiniae</name>
    <dbReference type="NCBI Taxonomy" id="1836199"/>
    <lineage>
        <taxon>Bacteria</taxon>
        <taxon>Pseudomonadati</taxon>
        <taxon>Pseudomonadota</taxon>
        <taxon>Betaproteobacteria</taxon>
        <taxon>Burkholderiales</taxon>
        <taxon>Comamonadaceae</taxon>
        <taxon>Variovorax</taxon>
    </lineage>
</organism>
<dbReference type="InterPro" id="IPR036010">
    <property type="entry name" value="2Fe-2S_ferredoxin-like_sf"/>
</dbReference>
<keyword evidence="5" id="KW-0411">Iron-sulfur</keyword>
<dbReference type="Gene3D" id="3.10.20.30">
    <property type="match status" value="1"/>
</dbReference>
<dbReference type="Pfam" id="PF00111">
    <property type="entry name" value="Fer2"/>
    <property type="match status" value="1"/>
</dbReference>
<protein>
    <submittedName>
        <fullName evidence="7">(2Fe-2S)-binding protein</fullName>
    </submittedName>
</protein>
<comment type="caution">
    <text evidence="7">The sequence shown here is derived from an EMBL/GenBank/DDBJ whole genome shotgun (WGS) entry which is preliminary data.</text>
</comment>
<dbReference type="RefSeq" id="WP_340339289.1">
    <property type="nucleotide sequence ID" value="NZ_JBBKZS010000025.1"/>
</dbReference>
<evidence type="ECO:0000256" key="3">
    <source>
        <dbReference type="ARBA" id="ARBA00023002"/>
    </source>
</evidence>
<evidence type="ECO:0000313" key="8">
    <source>
        <dbReference type="Proteomes" id="UP001367030"/>
    </source>
</evidence>
<dbReference type="Gene3D" id="1.10.150.120">
    <property type="entry name" value="[2Fe-2S]-binding domain"/>
    <property type="match status" value="1"/>
</dbReference>
<reference evidence="7 8" key="1">
    <citation type="submission" date="2024-03" db="EMBL/GenBank/DDBJ databases">
        <title>Novel species of the genus Variovorax.</title>
        <authorList>
            <person name="Liu Q."/>
            <person name="Xin Y.-H."/>
        </authorList>
    </citation>
    <scope>NUCLEOTIDE SEQUENCE [LARGE SCALE GENOMIC DNA]</scope>
    <source>
        <strain evidence="7 8">KACC 18901</strain>
    </source>
</reference>
<dbReference type="PANTHER" id="PTHR44379:SF5">
    <property type="entry name" value="OXIDOREDUCTASE WITH IRON-SULFUR SUBUNIT"/>
    <property type="match status" value="1"/>
</dbReference>
<feature type="domain" description="2Fe-2S ferredoxin-type" evidence="6">
    <location>
        <begin position="7"/>
        <end position="83"/>
    </location>
</feature>
<keyword evidence="2" id="KW-0479">Metal-binding</keyword>
<evidence type="ECO:0000259" key="6">
    <source>
        <dbReference type="PROSITE" id="PS51085"/>
    </source>
</evidence>
<dbReference type="InterPro" id="IPR002888">
    <property type="entry name" value="2Fe-2S-bd"/>
</dbReference>
<evidence type="ECO:0000313" key="7">
    <source>
        <dbReference type="EMBL" id="MEJ8859249.1"/>
    </source>
</evidence>
<dbReference type="PROSITE" id="PS51085">
    <property type="entry name" value="2FE2S_FER_2"/>
    <property type="match status" value="1"/>
</dbReference>
<evidence type="ECO:0000256" key="1">
    <source>
        <dbReference type="ARBA" id="ARBA00022714"/>
    </source>
</evidence>
<accession>A0ABU8XJS4</accession>
<dbReference type="PANTHER" id="PTHR44379">
    <property type="entry name" value="OXIDOREDUCTASE WITH IRON-SULFUR SUBUNIT"/>
    <property type="match status" value="1"/>
</dbReference>
<dbReference type="SUPFAM" id="SSF54292">
    <property type="entry name" value="2Fe-2S ferredoxin-like"/>
    <property type="match status" value="1"/>
</dbReference>
<evidence type="ECO:0000256" key="2">
    <source>
        <dbReference type="ARBA" id="ARBA00022723"/>
    </source>
</evidence>
<gene>
    <name evidence="7" type="ORF">WKW79_32105</name>
</gene>
<dbReference type="EMBL" id="JBBKZS010000025">
    <property type="protein sequence ID" value="MEJ8859249.1"/>
    <property type="molecule type" value="Genomic_DNA"/>
</dbReference>
<dbReference type="CDD" id="cd00207">
    <property type="entry name" value="fer2"/>
    <property type="match status" value="1"/>
</dbReference>
<proteinExistence type="predicted"/>
<name>A0ABU8XJS4_9BURK</name>
<dbReference type="Pfam" id="PF01799">
    <property type="entry name" value="Fer2_2"/>
    <property type="match status" value="1"/>
</dbReference>
<keyword evidence="4" id="KW-0408">Iron</keyword>
<dbReference type="InterPro" id="IPR001041">
    <property type="entry name" value="2Fe-2S_ferredoxin-type"/>
</dbReference>
<dbReference type="SUPFAM" id="SSF47741">
    <property type="entry name" value="CO dehydrogenase ISP C-domain like"/>
    <property type="match status" value="1"/>
</dbReference>
<dbReference type="Proteomes" id="UP001367030">
    <property type="component" value="Unassembled WGS sequence"/>
</dbReference>
<evidence type="ECO:0000256" key="4">
    <source>
        <dbReference type="ARBA" id="ARBA00023004"/>
    </source>
</evidence>
<keyword evidence="8" id="KW-1185">Reference proteome</keyword>
<dbReference type="PROSITE" id="PS00197">
    <property type="entry name" value="2FE2S_FER_1"/>
    <property type="match status" value="1"/>
</dbReference>